<organism evidence="9 10">
    <name type="scientific">Nocardioides acrostichi</name>
    <dbReference type="NCBI Taxonomy" id="2784339"/>
    <lineage>
        <taxon>Bacteria</taxon>
        <taxon>Bacillati</taxon>
        <taxon>Actinomycetota</taxon>
        <taxon>Actinomycetes</taxon>
        <taxon>Propionibacteriales</taxon>
        <taxon>Nocardioidaceae</taxon>
        <taxon>Nocardioides</taxon>
    </lineage>
</organism>
<dbReference type="GO" id="GO:0003677">
    <property type="term" value="F:DNA binding"/>
    <property type="evidence" value="ECO:0007669"/>
    <property type="project" value="InterPro"/>
</dbReference>
<dbReference type="Gene3D" id="3.40.50.300">
    <property type="entry name" value="P-loop containing nucleotide triphosphate hydrolases"/>
    <property type="match status" value="3"/>
</dbReference>
<dbReference type="EMBL" id="JADIVZ010000001">
    <property type="protein sequence ID" value="MBF4160284.1"/>
    <property type="molecule type" value="Genomic_DNA"/>
</dbReference>
<dbReference type="CDD" id="cd01127">
    <property type="entry name" value="TrwB_TraG_TraD_VirD4"/>
    <property type="match status" value="1"/>
</dbReference>
<feature type="domain" description="FHA" evidence="7">
    <location>
        <begin position="128"/>
        <end position="160"/>
    </location>
</feature>
<name>A0A930YBA3_9ACTN</name>
<accession>A0A930YBA3</accession>
<evidence type="ECO:0000313" key="10">
    <source>
        <dbReference type="Proteomes" id="UP000656804"/>
    </source>
</evidence>
<dbReference type="InterPro" id="IPR008984">
    <property type="entry name" value="SMAD_FHA_dom_sf"/>
</dbReference>
<dbReference type="CDD" id="cd00060">
    <property type="entry name" value="FHA"/>
    <property type="match status" value="1"/>
</dbReference>
<keyword evidence="1" id="KW-0597">Phosphoprotein</keyword>
<evidence type="ECO:0000259" key="8">
    <source>
        <dbReference type="PROSITE" id="PS50901"/>
    </source>
</evidence>
<dbReference type="PROSITE" id="PS50006">
    <property type="entry name" value="FHA_DOMAIN"/>
    <property type="match status" value="1"/>
</dbReference>
<evidence type="ECO:0000259" key="7">
    <source>
        <dbReference type="PROSITE" id="PS50006"/>
    </source>
</evidence>
<feature type="coiled-coil region" evidence="5">
    <location>
        <begin position="279"/>
        <end position="309"/>
    </location>
</feature>
<dbReference type="GO" id="GO:0005524">
    <property type="term" value="F:ATP binding"/>
    <property type="evidence" value="ECO:0007669"/>
    <property type="project" value="UniProtKB-UniRule"/>
</dbReference>
<evidence type="ECO:0000256" key="3">
    <source>
        <dbReference type="ARBA" id="ARBA00022840"/>
    </source>
</evidence>
<gene>
    <name evidence="9" type="ORF">ISG29_01180</name>
</gene>
<feature type="binding site" evidence="4">
    <location>
        <begin position="985"/>
        <end position="992"/>
    </location>
    <ligand>
        <name>ATP</name>
        <dbReference type="ChEBI" id="CHEBI:30616"/>
    </ligand>
</feature>
<evidence type="ECO:0000256" key="5">
    <source>
        <dbReference type="SAM" id="Coils"/>
    </source>
</evidence>
<dbReference type="Pfam" id="PF01580">
    <property type="entry name" value="FtsK_SpoIIIE"/>
    <property type="match status" value="2"/>
</dbReference>
<keyword evidence="6" id="KW-0472">Membrane</keyword>
<feature type="transmembrane region" description="Helical" evidence="6">
    <location>
        <begin position="232"/>
        <end position="250"/>
    </location>
</feature>
<keyword evidence="6" id="KW-0812">Transmembrane</keyword>
<dbReference type="InterPro" id="IPR027417">
    <property type="entry name" value="P-loop_NTPase"/>
</dbReference>
<dbReference type="Gene3D" id="2.60.200.20">
    <property type="match status" value="1"/>
</dbReference>
<feature type="binding site" evidence="4">
    <location>
        <begin position="648"/>
        <end position="655"/>
    </location>
    <ligand>
        <name>ATP</name>
        <dbReference type="ChEBI" id="CHEBI:30616"/>
    </ligand>
</feature>
<dbReference type="SUPFAM" id="SSF52540">
    <property type="entry name" value="P-loop containing nucleoside triphosphate hydrolases"/>
    <property type="match status" value="2"/>
</dbReference>
<evidence type="ECO:0000256" key="4">
    <source>
        <dbReference type="PROSITE-ProRule" id="PRU00289"/>
    </source>
</evidence>
<protein>
    <submittedName>
        <fullName evidence="9">FHA domain-containing protein</fullName>
    </submittedName>
</protein>
<keyword evidence="10" id="KW-1185">Reference proteome</keyword>
<feature type="domain" description="FtsK" evidence="8">
    <location>
        <begin position="967"/>
        <end position="1155"/>
    </location>
</feature>
<dbReference type="Proteomes" id="UP000656804">
    <property type="component" value="Unassembled WGS sequence"/>
</dbReference>
<dbReference type="SMART" id="SM00382">
    <property type="entry name" value="AAA"/>
    <property type="match status" value="3"/>
</dbReference>
<evidence type="ECO:0000256" key="2">
    <source>
        <dbReference type="ARBA" id="ARBA00022741"/>
    </source>
</evidence>
<dbReference type="PANTHER" id="PTHR22683:SF1">
    <property type="entry name" value="TYPE VII SECRETION SYSTEM PROTEIN ESSC"/>
    <property type="match status" value="1"/>
</dbReference>
<dbReference type="SUPFAM" id="SSF49879">
    <property type="entry name" value="SMAD/FHA domain"/>
    <property type="match status" value="1"/>
</dbReference>
<sequence length="1446" mass="154071">MRITFTIDSPQGAQDVLLECDDATPAADVERLVLATTGDTGDLAVPTKVTDDAPAPTSLQKAVVATLGLREGVRVRVGDTAARCETPSQTGLQLHVVGGPDAGQVFSLPVGSHDLGRSGTPSWADHSLSRRHCRIEVGADKATVVDLGSSNGTRVDGEVVGTEDPVELTPGALLEIGDSLVELRPARGRDATVEAGEPGWINFLRPPRIAPWHLGPSVEVPKAPKERESRKFPVVAMIVPLVFGVAMALVLKRPTFLMFALMSPIMLGANFIQDRRGSAREHKQAVADYEEALAKAQQELDDAVESEQQRFRAEMPDPADTFLTCVLPGKRLWERRRHDPDLLALRLGSADLPSTVTVTGAEDGKDHELHQVPTGVWLTKSRIVGLAGPDEVVDGLLRWVMAQMAAYHAPRDLSLSFLTTRGGEEWSWLRWLPHLRGDDPDGALAMVCHDDETRQAGIAGLASMVKQRQEAASEAGSKVTAESFPAHVVVLHGYRAMREVQGLGTLLEDGPSVAVYFVCVEDTERSLPERCTATLVVDPQNPSFATLRRSGEAPITDLLLDRVSPSWCEQAARELAPLRDVGASQEGGSLPESARLLDVMRMDPPTSEGVRARWTMEPRSTTMTIGVGIEGPFSLDLKSDGPHGLVAGMTGSGKTELLQTIIASLALANRPEWLNFVLIDYKGDSAFKDCVNLPHTVGKVNDLDPYLVERALASLEAELDVRKNILAEAAVKDIEDYQDLYDREPYRDPLPRLVLVIDEFAELAKELPDFMAGLVSIAAVGRSLGVHLLLATQRPSGVVSPAIRANTNMRIALRVADTSDSTDVINSPDSARIPKSAPGRGHARLGAGALLSFQSGRVGGRRPGAVSVDLPPPFIAPLTWQAIGYAAPRPQRGGGSADQDVSDTDLAALVQAVREAATIEEVPAQRQPWLQPIDTRIQWSDFVEEKAVRGVVPSLPFARVDLPAKQQQETHGFDLDRDGHLYVVGSARSGRSQVLRTLAASIGALADPSDVHLYGIDCGSGALNALIALPHVGAVVSRSEGERAARLMNRLTQILDERQRLLAENAFADIKEQRASGADPLPHVVVMIDRWEGFTSTLGEVDSISDAVLRVLREGASVGVHMVITGDRTLISTSRMSTLTENKLGLRMADKGDWTFLSIPAKGVPDKLPPGRGFLPGVVETQVMLLAPEDSGKAQADVIARIGREARERLDDSTVKPFRVDVLPSRLTLEQGLAMVPADSPQPYCLFGVGGDELTTFGLHVGAETAFIVAGPGKSGRTSVLLGAARSTLATGGTVLAIAPRAGGLRDLEGTAGVLAVFHDGSATEEEVEALVSGADAPVLVVIDDGEGLRDAACGPFLAKIVKGQVPDCTLVLGGNADGVGAGLSGWQVEAKKARQGLLLSPQGISDGDLIGIRVPRNLIGGPVQPGRGLLNLGAGSLMQVATLLS</sequence>
<dbReference type="Pfam" id="PF00498">
    <property type="entry name" value="FHA"/>
    <property type="match status" value="1"/>
</dbReference>
<dbReference type="InterPro" id="IPR003593">
    <property type="entry name" value="AAA+_ATPase"/>
</dbReference>
<dbReference type="PANTHER" id="PTHR22683">
    <property type="entry name" value="SPORULATION PROTEIN RELATED"/>
    <property type="match status" value="1"/>
</dbReference>
<dbReference type="InterPro" id="IPR050206">
    <property type="entry name" value="FtsK/SpoIIIE/SftA"/>
</dbReference>
<dbReference type="PROSITE" id="PS50901">
    <property type="entry name" value="FTSK"/>
    <property type="match status" value="2"/>
</dbReference>
<reference evidence="9" key="1">
    <citation type="submission" date="2020-11" db="EMBL/GenBank/DDBJ databases">
        <title>Nocardioides sp. CBS4Y-1, whole genome shotgun sequence.</title>
        <authorList>
            <person name="Tuo L."/>
        </authorList>
    </citation>
    <scope>NUCLEOTIDE SEQUENCE</scope>
    <source>
        <strain evidence="9">CBS4Y-1</strain>
    </source>
</reference>
<dbReference type="InterPro" id="IPR002543">
    <property type="entry name" value="FtsK_dom"/>
</dbReference>
<evidence type="ECO:0000256" key="6">
    <source>
        <dbReference type="SAM" id="Phobius"/>
    </source>
</evidence>
<dbReference type="RefSeq" id="WP_194501536.1">
    <property type="nucleotide sequence ID" value="NZ_JADIVZ010000001.1"/>
</dbReference>
<keyword evidence="5" id="KW-0175">Coiled coil</keyword>
<evidence type="ECO:0000313" key="9">
    <source>
        <dbReference type="EMBL" id="MBF4160284.1"/>
    </source>
</evidence>
<dbReference type="InterPro" id="IPR000253">
    <property type="entry name" value="FHA_dom"/>
</dbReference>
<keyword evidence="2 4" id="KW-0547">Nucleotide-binding</keyword>
<feature type="domain" description="FtsK" evidence="8">
    <location>
        <begin position="630"/>
        <end position="822"/>
    </location>
</feature>
<proteinExistence type="predicted"/>
<keyword evidence="6" id="KW-1133">Transmembrane helix</keyword>
<evidence type="ECO:0000256" key="1">
    <source>
        <dbReference type="ARBA" id="ARBA00022553"/>
    </source>
</evidence>
<keyword evidence="3 4" id="KW-0067">ATP-binding</keyword>
<comment type="caution">
    <text evidence="9">The sequence shown here is derived from an EMBL/GenBank/DDBJ whole genome shotgun (WGS) entry which is preliminary data.</text>
</comment>